<dbReference type="AlphaFoldDB" id="A0A917ZTS6"/>
<reference evidence="2" key="1">
    <citation type="journal article" date="2014" name="Int. J. Syst. Evol. Microbiol.">
        <title>Complete genome sequence of Corynebacterium casei LMG S-19264T (=DSM 44701T), isolated from a smear-ripened cheese.</title>
        <authorList>
            <consortium name="US DOE Joint Genome Institute (JGI-PGF)"/>
            <person name="Walter F."/>
            <person name="Albersmeier A."/>
            <person name="Kalinowski J."/>
            <person name="Ruckert C."/>
        </authorList>
    </citation>
    <scope>NUCLEOTIDE SEQUENCE</scope>
    <source>
        <strain evidence="2">CGMCC 4.7201</strain>
    </source>
</reference>
<keyword evidence="1" id="KW-0732">Signal</keyword>
<evidence type="ECO:0000313" key="2">
    <source>
        <dbReference type="EMBL" id="GGO93358.1"/>
    </source>
</evidence>
<dbReference type="EMBL" id="BMMS01000020">
    <property type="protein sequence ID" value="GGO93358.1"/>
    <property type="molecule type" value="Genomic_DNA"/>
</dbReference>
<evidence type="ECO:0000256" key="1">
    <source>
        <dbReference type="SAM" id="SignalP"/>
    </source>
</evidence>
<dbReference type="Proteomes" id="UP000641932">
    <property type="component" value="Unassembled WGS sequence"/>
</dbReference>
<comment type="caution">
    <text evidence="2">The sequence shown here is derived from an EMBL/GenBank/DDBJ whole genome shotgun (WGS) entry which is preliminary data.</text>
</comment>
<gene>
    <name evidence="2" type="ORF">GCM10012280_45710</name>
</gene>
<dbReference type="Gene3D" id="2.60.20.10">
    <property type="entry name" value="Crystallins"/>
    <property type="match status" value="1"/>
</dbReference>
<organism evidence="2 3">
    <name type="scientific">Wenjunlia tyrosinilytica</name>
    <dbReference type="NCBI Taxonomy" id="1544741"/>
    <lineage>
        <taxon>Bacteria</taxon>
        <taxon>Bacillati</taxon>
        <taxon>Actinomycetota</taxon>
        <taxon>Actinomycetes</taxon>
        <taxon>Kitasatosporales</taxon>
        <taxon>Streptomycetaceae</taxon>
        <taxon>Wenjunlia</taxon>
    </lineage>
</organism>
<evidence type="ECO:0008006" key="4">
    <source>
        <dbReference type="Google" id="ProtNLM"/>
    </source>
</evidence>
<keyword evidence="3" id="KW-1185">Reference proteome</keyword>
<reference evidence="2" key="2">
    <citation type="submission" date="2020-09" db="EMBL/GenBank/DDBJ databases">
        <authorList>
            <person name="Sun Q."/>
            <person name="Zhou Y."/>
        </authorList>
    </citation>
    <scope>NUCLEOTIDE SEQUENCE</scope>
    <source>
        <strain evidence="2">CGMCC 4.7201</strain>
    </source>
</reference>
<protein>
    <recommendedName>
        <fullName evidence="4">Secreted protein</fullName>
    </recommendedName>
</protein>
<name>A0A917ZTS6_9ACTN</name>
<sequence length="189" mass="20026">MMKRHQTLTAIAATLAATLLSVTHASAGGANADSGTATAPHCVATPEAVQVTCFDTFRKAISFASGGRINNAPTSARAAADDQGLQQRLASTKSASGYVIAATLYDYANYTGPSLTVWTPRPCKDGNGLDFSQDLKGIGWANRVSSLQPWANCWIKLFKESGAVEGPYKTNTPDVGNYINNRAVRIELE</sequence>
<feature type="signal peptide" evidence="1">
    <location>
        <begin position="1"/>
        <end position="27"/>
    </location>
</feature>
<feature type="chain" id="PRO_5038885121" description="Secreted protein" evidence="1">
    <location>
        <begin position="28"/>
        <end position="189"/>
    </location>
</feature>
<evidence type="ECO:0000313" key="3">
    <source>
        <dbReference type="Proteomes" id="UP000641932"/>
    </source>
</evidence>
<accession>A0A917ZTS6</accession>
<proteinExistence type="predicted"/>